<evidence type="ECO:0000313" key="2">
    <source>
        <dbReference type="EMBL" id="ROO88301.1"/>
    </source>
</evidence>
<protein>
    <submittedName>
        <fullName evidence="2">Uncharacterized protein</fullName>
    </submittedName>
</protein>
<proteinExistence type="predicted"/>
<dbReference type="RefSeq" id="WP_170201634.1">
    <property type="nucleotide sequence ID" value="NZ_RJKE01000001.1"/>
</dbReference>
<feature type="transmembrane region" description="Helical" evidence="1">
    <location>
        <begin position="34"/>
        <end position="54"/>
    </location>
</feature>
<reference evidence="2 3" key="1">
    <citation type="submission" date="2018-11" db="EMBL/GenBank/DDBJ databases">
        <title>Sequencing the genomes of 1000 actinobacteria strains.</title>
        <authorList>
            <person name="Klenk H.-P."/>
        </authorList>
    </citation>
    <scope>NUCLEOTIDE SEQUENCE [LARGE SCALE GENOMIC DNA]</scope>
    <source>
        <strain evidence="2 3">DSM 44254</strain>
    </source>
</reference>
<accession>A0A3N1D443</accession>
<organism evidence="2 3">
    <name type="scientific">Actinocorallia herbida</name>
    <dbReference type="NCBI Taxonomy" id="58109"/>
    <lineage>
        <taxon>Bacteria</taxon>
        <taxon>Bacillati</taxon>
        <taxon>Actinomycetota</taxon>
        <taxon>Actinomycetes</taxon>
        <taxon>Streptosporangiales</taxon>
        <taxon>Thermomonosporaceae</taxon>
        <taxon>Actinocorallia</taxon>
    </lineage>
</organism>
<keyword evidence="3" id="KW-1185">Reference proteome</keyword>
<dbReference type="Proteomes" id="UP000272400">
    <property type="component" value="Unassembled WGS sequence"/>
</dbReference>
<name>A0A3N1D443_9ACTN</name>
<evidence type="ECO:0000313" key="3">
    <source>
        <dbReference type="Proteomes" id="UP000272400"/>
    </source>
</evidence>
<keyword evidence="1" id="KW-0472">Membrane</keyword>
<dbReference type="EMBL" id="RJKE01000001">
    <property type="protein sequence ID" value="ROO88301.1"/>
    <property type="molecule type" value="Genomic_DNA"/>
</dbReference>
<dbReference type="AlphaFoldDB" id="A0A3N1D443"/>
<keyword evidence="1" id="KW-0812">Transmembrane</keyword>
<sequence length="57" mass="6516">MFHRRSLDEEIAYRQAKRPPLTEGKHFEHGPAKFVFVALISITLAAHLVALVLLKFT</sequence>
<gene>
    <name evidence="2" type="ORF">EDD29_5964</name>
</gene>
<evidence type="ECO:0000256" key="1">
    <source>
        <dbReference type="SAM" id="Phobius"/>
    </source>
</evidence>
<keyword evidence="1" id="KW-1133">Transmembrane helix</keyword>
<comment type="caution">
    <text evidence="2">The sequence shown here is derived from an EMBL/GenBank/DDBJ whole genome shotgun (WGS) entry which is preliminary data.</text>
</comment>